<evidence type="ECO:0000259" key="3">
    <source>
        <dbReference type="PROSITE" id="PS50041"/>
    </source>
</evidence>
<dbReference type="PANTHER" id="PTHR22803">
    <property type="entry name" value="MANNOSE, PHOSPHOLIPASE, LECTIN RECEPTOR RELATED"/>
    <property type="match status" value="1"/>
</dbReference>
<dbReference type="PROSITE" id="PS00615">
    <property type="entry name" value="C_TYPE_LECTIN_1"/>
    <property type="match status" value="1"/>
</dbReference>
<dbReference type="WBParaSite" id="MBELARI_LOCUS9897">
    <property type="protein sequence ID" value="MBELARI_LOCUS9897"/>
    <property type="gene ID" value="MBELARI_LOCUS9897"/>
</dbReference>
<dbReference type="InterPro" id="IPR018378">
    <property type="entry name" value="C-type_lectin_CS"/>
</dbReference>
<dbReference type="InterPro" id="IPR050111">
    <property type="entry name" value="C-type_lectin/snaclec_domain"/>
</dbReference>
<evidence type="ECO:0000313" key="4">
    <source>
        <dbReference type="Proteomes" id="UP000887575"/>
    </source>
</evidence>
<dbReference type="AlphaFoldDB" id="A0AAF3FVA1"/>
<dbReference type="SMART" id="SM00034">
    <property type="entry name" value="CLECT"/>
    <property type="match status" value="1"/>
</dbReference>
<protein>
    <submittedName>
        <fullName evidence="5">C-type lectin domain-containing protein</fullName>
    </submittedName>
</protein>
<dbReference type="PROSITE" id="PS51257">
    <property type="entry name" value="PROKAR_LIPOPROTEIN"/>
    <property type="match status" value="1"/>
</dbReference>
<sequence>MKVLLSFFFLLLGYSWAGCPVGSDPITATDAEDPNPYCLAVVTNKNDNYERAYRKCWNSGTGRLARLGNAYDNNLALYKAAAASNQQNFFYFGLTYSNGSWKYADDELSDLPVTFTKWAPGEPSNPTSRSCAVLNVVDQMWYSMECSIELPYLCDIPAIHDTPPFCTDGINADVFFMIDNSGDHNETRMMHDVLFGFNSVLPSQWYSPSSCGDADLKRQQIRLSGVVYYDNTYLRIGTPNFCADNFIDMVDAMHNNIKKQPIITDMSVAIDVAKVYTERQPCACRRTNSAYKTKQIMIWIPMRDEYNTTRPISLSELSSWEHYLLDIRVNKATAKFPLWKDPLMNDVSLPGPWPEFIPTQILRLWRLLCNLTGAVGDTPLPPLV</sequence>
<dbReference type="SUPFAM" id="SSF56436">
    <property type="entry name" value="C-type lectin-like"/>
    <property type="match status" value="1"/>
</dbReference>
<keyword evidence="1" id="KW-1015">Disulfide bond</keyword>
<dbReference type="InterPro" id="IPR016186">
    <property type="entry name" value="C-type_lectin-like/link_sf"/>
</dbReference>
<evidence type="ECO:0000256" key="2">
    <source>
        <dbReference type="SAM" id="SignalP"/>
    </source>
</evidence>
<keyword evidence="4" id="KW-1185">Reference proteome</keyword>
<dbReference type="Proteomes" id="UP000887575">
    <property type="component" value="Unassembled WGS sequence"/>
</dbReference>
<keyword evidence="2" id="KW-0732">Signal</keyword>
<reference evidence="5" key="1">
    <citation type="submission" date="2024-02" db="UniProtKB">
        <authorList>
            <consortium name="WormBaseParasite"/>
        </authorList>
    </citation>
    <scope>IDENTIFICATION</scope>
</reference>
<organism evidence="4 5">
    <name type="scientific">Mesorhabditis belari</name>
    <dbReference type="NCBI Taxonomy" id="2138241"/>
    <lineage>
        <taxon>Eukaryota</taxon>
        <taxon>Metazoa</taxon>
        <taxon>Ecdysozoa</taxon>
        <taxon>Nematoda</taxon>
        <taxon>Chromadorea</taxon>
        <taxon>Rhabditida</taxon>
        <taxon>Rhabditina</taxon>
        <taxon>Rhabditomorpha</taxon>
        <taxon>Rhabditoidea</taxon>
        <taxon>Rhabditidae</taxon>
        <taxon>Mesorhabditinae</taxon>
        <taxon>Mesorhabditis</taxon>
    </lineage>
</organism>
<accession>A0AAF3FVA1</accession>
<dbReference type="Gene3D" id="3.10.100.10">
    <property type="entry name" value="Mannose-Binding Protein A, subunit A"/>
    <property type="match status" value="1"/>
</dbReference>
<dbReference type="PROSITE" id="PS50041">
    <property type="entry name" value="C_TYPE_LECTIN_2"/>
    <property type="match status" value="1"/>
</dbReference>
<feature type="signal peptide" evidence="2">
    <location>
        <begin position="1"/>
        <end position="17"/>
    </location>
</feature>
<evidence type="ECO:0000313" key="5">
    <source>
        <dbReference type="WBParaSite" id="MBELARI_LOCUS9897"/>
    </source>
</evidence>
<dbReference type="CDD" id="cd00037">
    <property type="entry name" value="CLECT"/>
    <property type="match status" value="1"/>
</dbReference>
<dbReference type="InterPro" id="IPR016187">
    <property type="entry name" value="CTDL_fold"/>
</dbReference>
<feature type="domain" description="C-type lectin" evidence="3">
    <location>
        <begin position="34"/>
        <end position="155"/>
    </location>
</feature>
<evidence type="ECO:0000256" key="1">
    <source>
        <dbReference type="ARBA" id="ARBA00023157"/>
    </source>
</evidence>
<proteinExistence type="predicted"/>
<name>A0AAF3FVA1_9BILA</name>
<dbReference type="InterPro" id="IPR001304">
    <property type="entry name" value="C-type_lectin-like"/>
</dbReference>
<dbReference type="Pfam" id="PF00059">
    <property type="entry name" value="Lectin_C"/>
    <property type="match status" value="1"/>
</dbReference>
<feature type="chain" id="PRO_5042073837" evidence="2">
    <location>
        <begin position="18"/>
        <end position="384"/>
    </location>
</feature>